<organism evidence="1">
    <name type="scientific">bioreactor metagenome</name>
    <dbReference type="NCBI Taxonomy" id="1076179"/>
    <lineage>
        <taxon>unclassified sequences</taxon>
        <taxon>metagenomes</taxon>
        <taxon>ecological metagenomes</taxon>
    </lineage>
</organism>
<comment type="caution">
    <text evidence="1">The sequence shown here is derived from an EMBL/GenBank/DDBJ whole genome shotgun (WGS) entry which is preliminary data.</text>
</comment>
<gene>
    <name evidence="1" type="ORF">SDC9_160078</name>
</gene>
<accession>A0A645FED7</accession>
<protein>
    <submittedName>
        <fullName evidence="1">Uncharacterized protein</fullName>
    </submittedName>
</protein>
<name>A0A645FED7_9ZZZZ</name>
<dbReference type="AlphaFoldDB" id="A0A645FED7"/>
<proteinExistence type="predicted"/>
<dbReference type="EMBL" id="VSSQ01059172">
    <property type="protein sequence ID" value="MPN12758.1"/>
    <property type="molecule type" value="Genomic_DNA"/>
</dbReference>
<evidence type="ECO:0000313" key="1">
    <source>
        <dbReference type="EMBL" id="MPN12758.1"/>
    </source>
</evidence>
<sequence>MLIGSDKKRGRADQPIHIQFGRHMNPAVDAQINIVRRTCHSGRADRDAVFLQTLQEGQRAEGSLGPAAEEQFVRSNAQISENGAGGNEHIEACLNGAFPNQPAVRLAGDSFADVIRRDHDGTAAGKPRNSQSGFSGFFNKGRHFVAGKNGPVLIRNDIQLFRRDLRNGNQAGDDDRTVVVLGNHRFVNDLVELDRIFGGRIFDREVREFSQFGSQDFIQAFNGIFSEIPVTDVSADLLEIFHFAV</sequence>
<reference evidence="1" key="1">
    <citation type="submission" date="2019-08" db="EMBL/GenBank/DDBJ databases">
        <authorList>
            <person name="Kucharzyk K."/>
            <person name="Murdoch R.W."/>
            <person name="Higgins S."/>
            <person name="Loffler F."/>
        </authorList>
    </citation>
    <scope>NUCLEOTIDE SEQUENCE</scope>
</reference>